<feature type="domain" description="LarA-like N-terminal" evidence="1">
    <location>
        <begin position="8"/>
        <end position="205"/>
    </location>
</feature>
<dbReference type="AlphaFoldDB" id="A0A1V4INP0"/>
<gene>
    <name evidence="4" type="primary">larA</name>
    <name evidence="3" type="ORF">CLCHR_26010</name>
    <name evidence="4" type="ORF">D2A34_16945</name>
</gene>
<keyword evidence="5" id="KW-1185">Reference proteome</keyword>
<reference evidence="3 5" key="1">
    <citation type="submission" date="2017-03" db="EMBL/GenBank/DDBJ databases">
        <title>Genome sequence of Clostridium chromiireducens DSM 23318.</title>
        <authorList>
            <person name="Poehlein A."/>
            <person name="Daniel R."/>
        </authorList>
    </citation>
    <scope>NUCLEOTIDE SEQUENCE [LARGE SCALE GENOMIC DNA]</scope>
    <source>
        <strain evidence="3 5">DSM 23318</strain>
    </source>
</reference>
<evidence type="ECO:0000259" key="1">
    <source>
        <dbReference type="Pfam" id="PF09861"/>
    </source>
</evidence>
<evidence type="ECO:0000313" key="3">
    <source>
        <dbReference type="EMBL" id="OPJ61097.1"/>
    </source>
</evidence>
<dbReference type="InterPro" id="IPR048520">
    <property type="entry name" value="LarA_C"/>
</dbReference>
<dbReference type="Gene3D" id="3.40.50.11440">
    <property type="match status" value="1"/>
</dbReference>
<evidence type="ECO:0000259" key="2">
    <source>
        <dbReference type="Pfam" id="PF21113"/>
    </source>
</evidence>
<comment type="caution">
    <text evidence="3">The sequence shown here is derived from an EMBL/GenBank/DDBJ whole genome shotgun (WGS) entry which is preliminary data.</text>
</comment>
<evidence type="ECO:0000313" key="6">
    <source>
        <dbReference type="Proteomes" id="UP000265930"/>
    </source>
</evidence>
<dbReference type="Pfam" id="PF21113">
    <property type="entry name" value="LarA_C"/>
    <property type="match status" value="1"/>
</dbReference>
<dbReference type="InterPro" id="IPR048068">
    <property type="entry name" value="LarA-like"/>
</dbReference>
<dbReference type="Pfam" id="PF09861">
    <property type="entry name" value="Lar_N"/>
    <property type="match status" value="1"/>
</dbReference>
<accession>A0A1V4INP0</accession>
<evidence type="ECO:0000313" key="4">
    <source>
        <dbReference type="EMBL" id="RII33430.1"/>
    </source>
</evidence>
<dbReference type="InterPro" id="IPR043166">
    <property type="entry name" value="LarA-like_C"/>
</dbReference>
<sequence length="431" mass="47905">MKEINMKYGQGTMKAYFEEKNLLEIIESNVFRQDKTEDEIISEALYNPIGSERLKDIVNEGETVCIVISDITRSWQKPHKFLYKIVEELNEGGVRDEEIIFLCAQGTHRKQTGEEHKILLGEELSKRFEVHDHDSFDEDSMVYLGDTTYGTPVIINKKAVECDHVVITGAIIYHFLVGWSGGKKSILPGIASFKTISLNHSLSLKEGLGSGTRESVCSGNIVENPIHDDMMQAAAMVKPTFMFNVIMGPDGNIAGAVSGDYITAHEAGRKLVDSIDGVNIEKKSDIVIASAGGSPKDINLYQSIKTLINAKEAVVDGGTIIVLAECSEGIGEIKDINDMILNFDNMLDREKDLRENYTISKYVGYFFCETGEKYKLILVSEIDPDLLKNTKIIVTKTLEEALEIAYKNQNKNLTINLMPHGATTLPKLALK</sequence>
<dbReference type="InterPro" id="IPR018657">
    <property type="entry name" value="LarA-like_N"/>
</dbReference>
<dbReference type="Proteomes" id="UP000191056">
    <property type="component" value="Unassembled WGS sequence"/>
</dbReference>
<dbReference type="Proteomes" id="UP000265930">
    <property type="component" value="Unassembled WGS sequence"/>
</dbReference>
<dbReference type="STRING" id="225345.CLCHR_26010"/>
<dbReference type="NCBIfam" id="NF033504">
    <property type="entry name" value="Ni_dep_LarA"/>
    <property type="match status" value="1"/>
</dbReference>
<dbReference type="OrthoDB" id="9770545at2"/>
<evidence type="ECO:0000313" key="5">
    <source>
        <dbReference type="Proteomes" id="UP000191056"/>
    </source>
</evidence>
<dbReference type="PANTHER" id="PTHR33171">
    <property type="entry name" value="LAR_N DOMAIN-CONTAINING PROTEIN"/>
    <property type="match status" value="1"/>
</dbReference>
<proteinExistence type="predicted"/>
<dbReference type="GO" id="GO:0050043">
    <property type="term" value="F:lactate racemase activity"/>
    <property type="evidence" value="ECO:0007669"/>
    <property type="project" value="InterPro"/>
</dbReference>
<reference evidence="4 6" key="2">
    <citation type="submission" date="2018-08" db="EMBL/GenBank/DDBJ databases">
        <title>Genome of Clostridium chromiireducens C1, DSM12136.</title>
        <authorList>
            <person name="Xing M."/>
            <person name="Wei Y."/>
            <person name="Ang E.L."/>
            <person name="Zhao H."/>
            <person name="Zhang Y."/>
        </authorList>
    </citation>
    <scope>NUCLEOTIDE SEQUENCE [LARGE SCALE GENOMIC DNA]</scope>
    <source>
        <strain evidence="4 6">C1</strain>
    </source>
</reference>
<dbReference type="EMBL" id="QXDJ01000004">
    <property type="protein sequence ID" value="RII33430.1"/>
    <property type="molecule type" value="Genomic_DNA"/>
</dbReference>
<organism evidence="3 5">
    <name type="scientific">Clostridium chromiireducens</name>
    <dbReference type="NCBI Taxonomy" id="225345"/>
    <lineage>
        <taxon>Bacteria</taxon>
        <taxon>Bacillati</taxon>
        <taxon>Bacillota</taxon>
        <taxon>Clostridia</taxon>
        <taxon>Eubacteriales</taxon>
        <taxon>Clostridiaceae</taxon>
        <taxon>Clostridium</taxon>
    </lineage>
</organism>
<name>A0A1V4INP0_9CLOT</name>
<protein>
    <submittedName>
        <fullName evidence="4">Nickel-dependent lactate racemase</fullName>
    </submittedName>
</protein>
<dbReference type="InterPro" id="IPR047926">
    <property type="entry name" value="Ni_dep_LarA"/>
</dbReference>
<feature type="domain" description="Lactate racemase C-terminal" evidence="2">
    <location>
        <begin position="282"/>
        <end position="423"/>
    </location>
</feature>
<dbReference type="EMBL" id="MZGT01000033">
    <property type="protein sequence ID" value="OPJ61097.1"/>
    <property type="molecule type" value="Genomic_DNA"/>
</dbReference>
<dbReference type="PANTHER" id="PTHR33171:SF17">
    <property type="entry name" value="LARA-LIKE N-TERMINAL DOMAIN-CONTAINING PROTEIN"/>
    <property type="match status" value="1"/>
</dbReference>
<dbReference type="Gene3D" id="3.90.226.30">
    <property type="match status" value="1"/>
</dbReference>
<dbReference type="RefSeq" id="WP_079440218.1">
    <property type="nucleotide sequence ID" value="NZ_MZGT01000033.1"/>
</dbReference>